<dbReference type="EMBL" id="LN890655">
    <property type="protein sequence ID" value="CUS02928.2"/>
    <property type="molecule type" value="Genomic_DNA"/>
</dbReference>
<dbReference type="PANTHER" id="PTHR35801:SF1">
    <property type="entry name" value="PHOSPHOSERINE PHOSPHATASE RSBX"/>
    <property type="match status" value="1"/>
</dbReference>
<evidence type="ECO:0000259" key="1">
    <source>
        <dbReference type="SMART" id="SM00331"/>
    </source>
</evidence>
<protein>
    <recommendedName>
        <fullName evidence="1">PPM-type phosphatase domain-containing protein</fullName>
    </recommendedName>
</protein>
<dbReference type="InterPro" id="IPR001932">
    <property type="entry name" value="PPM-type_phosphatase-like_dom"/>
</dbReference>
<dbReference type="AlphaFoldDB" id="A0A160T242"/>
<evidence type="ECO:0000313" key="3">
    <source>
        <dbReference type="Proteomes" id="UP000215027"/>
    </source>
</evidence>
<keyword evidence="3" id="KW-1185">Reference proteome</keyword>
<dbReference type="RefSeq" id="WP_095042491.1">
    <property type="nucleotide sequence ID" value="NZ_LN890655.1"/>
</dbReference>
<accession>A0A160T242</accession>
<dbReference type="Proteomes" id="UP000215027">
    <property type="component" value="Chromosome I"/>
</dbReference>
<dbReference type="SMART" id="SM00331">
    <property type="entry name" value="PP2C_SIG"/>
    <property type="match status" value="1"/>
</dbReference>
<reference evidence="2" key="1">
    <citation type="submission" date="2016-01" db="EMBL/GenBank/DDBJ databases">
        <authorList>
            <person name="Mcilroy J.S."/>
            <person name="Karst M S."/>
            <person name="Albertsen M."/>
        </authorList>
    </citation>
    <scope>NUCLEOTIDE SEQUENCE</scope>
    <source>
        <strain evidence="2">Cfx-K</strain>
    </source>
</reference>
<proteinExistence type="predicted"/>
<dbReference type="Gene3D" id="3.60.40.10">
    <property type="entry name" value="PPM-type phosphatase domain"/>
    <property type="match status" value="1"/>
</dbReference>
<sequence>MEVQFAVAKISKWAVRESGDTLEMIERPHGGMSMVLVDGQTSGRNAKAISNVVARKAIQLLGEGVRDGAAARAAHDYLYTFRGGKVSATLNILSVDTRTRTIVISRNNETPVLVRTEADGFYQLDAESRAVGVHRNTKPVIAEVPIAVGTVIVAFTDGLRHAGSLSGKGRSYDPCAAFQAMVSSGRCGAAEICDRLLAEAMVMDDGRPRDDISVIAISVLDSVYGDEVRRQSGRLTLE</sequence>
<evidence type="ECO:0000313" key="2">
    <source>
        <dbReference type="EMBL" id="CUS02928.2"/>
    </source>
</evidence>
<dbReference type="KEGG" id="pbf:CFX0092_A1050"/>
<dbReference type="Pfam" id="PF07228">
    <property type="entry name" value="SpoIIE"/>
    <property type="match status" value="1"/>
</dbReference>
<dbReference type="SUPFAM" id="SSF81606">
    <property type="entry name" value="PP2C-like"/>
    <property type="match status" value="1"/>
</dbReference>
<dbReference type="OrthoDB" id="9763774at2"/>
<gene>
    <name evidence="2" type="ORF">CFX0092_A1050</name>
</gene>
<dbReference type="InterPro" id="IPR036457">
    <property type="entry name" value="PPM-type-like_dom_sf"/>
</dbReference>
<name>A0A160T242_9CHLR</name>
<organism evidence="2 3">
    <name type="scientific">Candidatus Promineifilum breve</name>
    <dbReference type="NCBI Taxonomy" id="1806508"/>
    <lineage>
        <taxon>Bacteria</taxon>
        <taxon>Bacillati</taxon>
        <taxon>Chloroflexota</taxon>
        <taxon>Ardenticatenia</taxon>
        <taxon>Candidatus Promineifilales</taxon>
        <taxon>Candidatus Promineifilaceae</taxon>
        <taxon>Candidatus Promineifilum</taxon>
    </lineage>
</organism>
<dbReference type="PANTHER" id="PTHR35801">
    <property type="entry name" value="PHOSPHOSERINE PHOSPHATASE RSBX"/>
    <property type="match status" value="1"/>
</dbReference>
<dbReference type="InterPro" id="IPR039248">
    <property type="entry name" value="Ptase_RsbX"/>
</dbReference>
<feature type="domain" description="PPM-type phosphatase" evidence="1">
    <location>
        <begin position="2"/>
        <end position="219"/>
    </location>
</feature>